<keyword evidence="1" id="KW-1133">Transmembrane helix</keyword>
<name>A0A927D219_9RHOB</name>
<feature type="transmembrane region" description="Helical" evidence="1">
    <location>
        <begin position="12"/>
        <end position="35"/>
    </location>
</feature>
<keyword evidence="3" id="KW-1185">Reference proteome</keyword>
<proteinExistence type="predicted"/>
<evidence type="ECO:0000313" key="2">
    <source>
        <dbReference type="EMBL" id="MBD3662504.1"/>
    </source>
</evidence>
<accession>A0A927D219</accession>
<dbReference type="AlphaFoldDB" id="A0A927D219"/>
<keyword evidence="1" id="KW-0812">Transmembrane</keyword>
<keyword evidence="1" id="KW-0472">Membrane</keyword>
<evidence type="ECO:0000313" key="3">
    <source>
        <dbReference type="Proteomes" id="UP000635142"/>
    </source>
</evidence>
<dbReference type="Proteomes" id="UP000635142">
    <property type="component" value="Unassembled WGS sequence"/>
</dbReference>
<reference evidence="2" key="1">
    <citation type="submission" date="2020-08" db="EMBL/GenBank/DDBJ databases">
        <title>Sulfitobacter aestuariivivens sp. nov., isolated from a tidal flat.</title>
        <authorList>
            <person name="Park S."/>
            <person name="Yoon J.-H."/>
        </authorList>
    </citation>
    <scope>NUCLEOTIDE SEQUENCE</scope>
    <source>
        <strain evidence="2">TSTF-M16</strain>
    </source>
</reference>
<dbReference type="EMBL" id="JACTAG010000001">
    <property type="protein sequence ID" value="MBD3662504.1"/>
    <property type="molecule type" value="Genomic_DNA"/>
</dbReference>
<evidence type="ECO:0008006" key="4">
    <source>
        <dbReference type="Google" id="ProtNLM"/>
    </source>
</evidence>
<organism evidence="2 3">
    <name type="scientific">Sulfitobacter aestuariivivens</name>
    <dbReference type="NCBI Taxonomy" id="2766981"/>
    <lineage>
        <taxon>Bacteria</taxon>
        <taxon>Pseudomonadati</taxon>
        <taxon>Pseudomonadota</taxon>
        <taxon>Alphaproteobacteria</taxon>
        <taxon>Rhodobacterales</taxon>
        <taxon>Roseobacteraceae</taxon>
        <taxon>Sulfitobacter</taxon>
    </lineage>
</organism>
<sequence length="177" mass="20435">MRGSFLRREDGSVAVEAMIILPVIFWAYLCMFAIYDAYRMFSVHQKAAFTISDAISRETMPIDDDYLDGTHDLFEYLSRSQGQTSMRVSQIWYDEDNDSYRADWSEVRGSISPLSDAQVSNWHDKLPVMPDNERIVLLETWSNYDTPFETGLTADEIRTYVFTSPRYAPAVCFDACN</sequence>
<evidence type="ECO:0000256" key="1">
    <source>
        <dbReference type="SAM" id="Phobius"/>
    </source>
</evidence>
<protein>
    <recommendedName>
        <fullName evidence="4">Pilus assembly protein</fullName>
    </recommendedName>
</protein>
<comment type="caution">
    <text evidence="2">The sequence shown here is derived from an EMBL/GenBank/DDBJ whole genome shotgun (WGS) entry which is preliminary data.</text>
</comment>
<gene>
    <name evidence="2" type="ORF">H9Q16_01060</name>
</gene>